<keyword evidence="5" id="KW-1185">Reference proteome</keyword>
<evidence type="ECO:0000313" key="5">
    <source>
        <dbReference type="Proteomes" id="UP000295252"/>
    </source>
</evidence>
<dbReference type="Pfam" id="PF13202">
    <property type="entry name" value="EF-hand_5"/>
    <property type="match status" value="1"/>
</dbReference>
<feature type="compositionally biased region" description="Low complexity" evidence="2">
    <location>
        <begin position="79"/>
        <end position="93"/>
    </location>
</feature>
<dbReference type="Pfam" id="PF13405">
    <property type="entry name" value="EF-hand_6"/>
    <property type="match status" value="1"/>
</dbReference>
<dbReference type="InterPro" id="IPR018247">
    <property type="entry name" value="EF_Hand_1_Ca_BS"/>
</dbReference>
<dbReference type="SMART" id="SM00054">
    <property type="entry name" value="EFh"/>
    <property type="match status" value="2"/>
</dbReference>
<accession>A0A068UFD0</accession>
<dbReference type="Gene3D" id="1.10.238.10">
    <property type="entry name" value="EF-hand"/>
    <property type="match status" value="1"/>
</dbReference>
<evidence type="ECO:0000259" key="3">
    <source>
        <dbReference type="PROSITE" id="PS50222"/>
    </source>
</evidence>
<dbReference type="PANTHER" id="PTHR46824:SF2">
    <property type="entry name" value="CALCIUM-BINDING PROTEIN CML48-RELATED"/>
    <property type="match status" value="1"/>
</dbReference>
<dbReference type="SUPFAM" id="SSF47473">
    <property type="entry name" value="EF-hand"/>
    <property type="match status" value="1"/>
</dbReference>
<organism evidence="4 5">
    <name type="scientific">Coffea canephora</name>
    <name type="common">Robusta coffee</name>
    <dbReference type="NCBI Taxonomy" id="49390"/>
    <lineage>
        <taxon>Eukaryota</taxon>
        <taxon>Viridiplantae</taxon>
        <taxon>Streptophyta</taxon>
        <taxon>Embryophyta</taxon>
        <taxon>Tracheophyta</taxon>
        <taxon>Spermatophyta</taxon>
        <taxon>Magnoliopsida</taxon>
        <taxon>eudicotyledons</taxon>
        <taxon>Gunneridae</taxon>
        <taxon>Pentapetalae</taxon>
        <taxon>asterids</taxon>
        <taxon>lamiids</taxon>
        <taxon>Gentianales</taxon>
        <taxon>Rubiaceae</taxon>
        <taxon>Ixoroideae</taxon>
        <taxon>Gardenieae complex</taxon>
        <taxon>Bertiereae - Coffeeae clade</taxon>
        <taxon>Coffeeae</taxon>
        <taxon>Coffea</taxon>
    </lineage>
</organism>
<dbReference type="OrthoDB" id="186625at2759"/>
<evidence type="ECO:0000256" key="2">
    <source>
        <dbReference type="SAM" id="MobiDB-lite"/>
    </source>
</evidence>
<dbReference type="OMA" id="LENPREH"/>
<dbReference type="Gramene" id="CDP06909">
    <property type="protein sequence ID" value="CDP06909"/>
    <property type="gene ID" value="GSCOC_T00023953001"/>
</dbReference>
<dbReference type="PROSITE" id="PS50222">
    <property type="entry name" value="EF_HAND_2"/>
    <property type="match status" value="2"/>
</dbReference>
<keyword evidence="1" id="KW-0106">Calcium</keyword>
<reference evidence="5" key="1">
    <citation type="journal article" date="2014" name="Science">
        <title>The coffee genome provides insight into the convergent evolution of caffeine biosynthesis.</title>
        <authorList>
            <person name="Denoeud F."/>
            <person name="Carretero-Paulet L."/>
            <person name="Dereeper A."/>
            <person name="Droc G."/>
            <person name="Guyot R."/>
            <person name="Pietrella M."/>
            <person name="Zheng C."/>
            <person name="Alberti A."/>
            <person name="Anthony F."/>
            <person name="Aprea G."/>
            <person name="Aury J.M."/>
            <person name="Bento P."/>
            <person name="Bernard M."/>
            <person name="Bocs S."/>
            <person name="Campa C."/>
            <person name="Cenci A."/>
            <person name="Combes M.C."/>
            <person name="Crouzillat D."/>
            <person name="Da Silva C."/>
            <person name="Daddiego L."/>
            <person name="De Bellis F."/>
            <person name="Dussert S."/>
            <person name="Garsmeur O."/>
            <person name="Gayraud T."/>
            <person name="Guignon V."/>
            <person name="Jahn K."/>
            <person name="Jamilloux V."/>
            <person name="Joet T."/>
            <person name="Labadie K."/>
            <person name="Lan T."/>
            <person name="Leclercq J."/>
            <person name="Lepelley M."/>
            <person name="Leroy T."/>
            <person name="Li L.T."/>
            <person name="Librado P."/>
            <person name="Lopez L."/>
            <person name="Munoz A."/>
            <person name="Noel B."/>
            <person name="Pallavicini A."/>
            <person name="Perrotta G."/>
            <person name="Poncet V."/>
            <person name="Pot D."/>
            <person name="Priyono X."/>
            <person name="Rigoreau M."/>
            <person name="Rouard M."/>
            <person name="Rozas J."/>
            <person name="Tranchant-Dubreuil C."/>
            <person name="VanBuren R."/>
            <person name="Zhang Q."/>
            <person name="Andrade A.C."/>
            <person name="Argout X."/>
            <person name="Bertrand B."/>
            <person name="de Kochko A."/>
            <person name="Graziosi G."/>
            <person name="Henry R.J."/>
            <person name="Jayarama X."/>
            <person name="Ming R."/>
            <person name="Nagai C."/>
            <person name="Rounsley S."/>
            <person name="Sankoff D."/>
            <person name="Giuliano G."/>
            <person name="Albert V.A."/>
            <person name="Wincker P."/>
            <person name="Lashermes P."/>
        </authorList>
    </citation>
    <scope>NUCLEOTIDE SEQUENCE [LARGE SCALE GENOMIC DNA]</scope>
    <source>
        <strain evidence="5">cv. DH200-94</strain>
    </source>
</reference>
<gene>
    <name evidence="4" type="ORF">GSCOC_T00023953001</name>
</gene>
<evidence type="ECO:0000256" key="1">
    <source>
        <dbReference type="ARBA" id="ARBA00022837"/>
    </source>
</evidence>
<proteinExistence type="predicted"/>
<dbReference type="CDD" id="cd16180">
    <property type="entry name" value="EFh_PEF_Group_I"/>
    <property type="match status" value="1"/>
</dbReference>
<dbReference type="InterPro" id="IPR044590">
    <property type="entry name" value="CML48/49/50"/>
</dbReference>
<evidence type="ECO:0000313" key="4">
    <source>
        <dbReference type="EMBL" id="CDP06909.1"/>
    </source>
</evidence>
<dbReference type="PROSITE" id="PS00018">
    <property type="entry name" value="EF_HAND_1"/>
    <property type="match status" value="2"/>
</dbReference>
<dbReference type="FunCoup" id="A0A068UFD0">
    <property type="interactions" value="2058"/>
</dbReference>
<dbReference type="Proteomes" id="UP000295252">
    <property type="component" value="Chromosome I"/>
</dbReference>
<dbReference type="InterPro" id="IPR011992">
    <property type="entry name" value="EF-hand-dom_pair"/>
</dbReference>
<name>A0A068UFD0_COFCA</name>
<feature type="compositionally biased region" description="Polar residues" evidence="2">
    <location>
        <begin position="64"/>
        <end position="78"/>
    </location>
</feature>
<feature type="domain" description="EF-hand" evidence="3">
    <location>
        <begin position="121"/>
        <end position="156"/>
    </location>
</feature>
<feature type="region of interest" description="Disordered" evidence="2">
    <location>
        <begin position="1"/>
        <end position="108"/>
    </location>
</feature>
<dbReference type="STRING" id="49390.A0A068UFD0"/>
<dbReference type="EMBL" id="HG739108">
    <property type="protein sequence ID" value="CDP06909.1"/>
    <property type="molecule type" value="Genomic_DNA"/>
</dbReference>
<dbReference type="AlphaFoldDB" id="A0A068UFD0"/>
<dbReference type="InterPro" id="IPR002048">
    <property type="entry name" value="EF_hand_dom"/>
</dbReference>
<dbReference type="PhylomeDB" id="A0A068UFD0"/>
<feature type="domain" description="EF-hand" evidence="3">
    <location>
        <begin position="189"/>
        <end position="224"/>
    </location>
</feature>
<sequence>MDSSSSSSLDSHRAAYSPSAPPVPDPNQEPRLAHPYYPSRSSQDQYYRPPASSSSSSSYAGHTYHQSQYPTLTPTGSLSSNYGSGHSSHSYPGYGYGYPPPQPQQQQQYQSYNYNASFPPGTDPGVIRTFQMVDRDGSGFIEESELRQALSSGYQRFSMRTIRLLIFLFKNPSDSALRIGPKEFSALWSCLGQWRAIFERFDRDRSGKIDATELRDALNGIGYTVPPSVFQVLISRYEEGNGRRVELSFDSFVECGMIVKGLTEKFKEKDPRYTGSATMTYDSFMSMIIPFLVSY</sequence>
<dbReference type="PANTHER" id="PTHR46824">
    <property type="entry name" value="CALCIUM-BINDING PROTEIN CML48-RELATED"/>
    <property type="match status" value="1"/>
</dbReference>
<dbReference type="GO" id="GO:0005509">
    <property type="term" value="F:calcium ion binding"/>
    <property type="evidence" value="ECO:0007669"/>
    <property type="project" value="InterPro"/>
</dbReference>
<protein>
    <recommendedName>
        <fullName evidence="3">EF-hand domain-containing protein</fullName>
    </recommendedName>
</protein>
<dbReference type="InParanoid" id="A0A068UFD0"/>